<feature type="non-terminal residue" evidence="1">
    <location>
        <position position="1"/>
    </location>
</feature>
<gene>
    <name evidence="1" type="ORF">S01H4_51251</name>
</gene>
<dbReference type="AlphaFoldDB" id="X1DNB6"/>
<accession>X1DNB6</accession>
<sequence length="34" mass="3535">VASRAAWVLFGGVSVEGIVDAASAFGREWRGTPD</sequence>
<name>X1DNB6_9ZZZZ</name>
<organism evidence="1">
    <name type="scientific">marine sediment metagenome</name>
    <dbReference type="NCBI Taxonomy" id="412755"/>
    <lineage>
        <taxon>unclassified sequences</taxon>
        <taxon>metagenomes</taxon>
        <taxon>ecological metagenomes</taxon>
    </lineage>
</organism>
<evidence type="ECO:0000313" key="1">
    <source>
        <dbReference type="EMBL" id="GAG97926.1"/>
    </source>
</evidence>
<reference evidence="1" key="1">
    <citation type="journal article" date="2014" name="Front. Microbiol.">
        <title>High frequency of phylogenetically diverse reductive dehalogenase-homologous genes in deep subseafloor sedimentary metagenomes.</title>
        <authorList>
            <person name="Kawai M."/>
            <person name="Futagami T."/>
            <person name="Toyoda A."/>
            <person name="Takaki Y."/>
            <person name="Nishi S."/>
            <person name="Hori S."/>
            <person name="Arai W."/>
            <person name="Tsubouchi T."/>
            <person name="Morono Y."/>
            <person name="Uchiyama I."/>
            <person name="Ito T."/>
            <person name="Fujiyama A."/>
            <person name="Inagaki F."/>
            <person name="Takami H."/>
        </authorList>
    </citation>
    <scope>NUCLEOTIDE SEQUENCE</scope>
    <source>
        <strain evidence="1">Expedition CK06-06</strain>
    </source>
</reference>
<dbReference type="EMBL" id="BART01029166">
    <property type="protein sequence ID" value="GAG97926.1"/>
    <property type="molecule type" value="Genomic_DNA"/>
</dbReference>
<protein>
    <submittedName>
        <fullName evidence="1">Uncharacterized protein</fullName>
    </submittedName>
</protein>
<comment type="caution">
    <text evidence="1">The sequence shown here is derived from an EMBL/GenBank/DDBJ whole genome shotgun (WGS) entry which is preliminary data.</text>
</comment>
<proteinExistence type="predicted"/>